<dbReference type="InterPro" id="IPR006059">
    <property type="entry name" value="SBP"/>
</dbReference>
<dbReference type="PANTHER" id="PTHR42779">
    <property type="entry name" value="PROTEIN YNJB"/>
    <property type="match status" value="1"/>
</dbReference>
<keyword evidence="2" id="KW-0732">Signal</keyword>
<gene>
    <name evidence="3" type="ordered locus">Avi_5613</name>
</gene>
<reference evidence="3 4" key="1">
    <citation type="journal article" date="2009" name="J. Bacteriol.">
        <title>Genome sequences of three Agrobacterium biovars help elucidate the evolution of multichromosome genomes in bacteria.</title>
        <authorList>
            <person name="Slater S.C."/>
            <person name="Goldman B.S."/>
            <person name="Goodner B."/>
            <person name="Setubal J.C."/>
            <person name="Farrand S.K."/>
            <person name="Nester E.W."/>
            <person name="Burr T.J."/>
            <person name="Banta L."/>
            <person name="Dickerman A.W."/>
            <person name="Paulsen I."/>
            <person name="Otten L."/>
            <person name="Suen G."/>
            <person name="Welch R."/>
            <person name="Almeida N.F."/>
            <person name="Arnold F."/>
            <person name="Burton O.T."/>
            <person name="Du Z."/>
            <person name="Ewing A."/>
            <person name="Godsy E."/>
            <person name="Heisel S."/>
            <person name="Houmiel K.L."/>
            <person name="Jhaveri J."/>
            <person name="Lu J."/>
            <person name="Miller N.M."/>
            <person name="Norton S."/>
            <person name="Chen Q."/>
            <person name="Phoolcharoen W."/>
            <person name="Ohlin V."/>
            <person name="Ondrusek D."/>
            <person name="Pride N."/>
            <person name="Stricklin S.L."/>
            <person name="Sun J."/>
            <person name="Wheeler C."/>
            <person name="Wilson L."/>
            <person name="Zhu H."/>
            <person name="Wood D.W."/>
        </authorList>
    </citation>
    <scope>NUCLEOTIDE SEQUENCE [LARGE SCALE GENOMIC DNA]</scope>
    <source>
        <strain evidence="4">S4 / ATCC BAA-846</strain>
    </source>
</reference>
<dbReference type="SUPFAM" id="SSF53850">
    <property type="entry name" value="Periplasmic binding protein-like II"/>
    <property type="match status" value="1"/>
</dbReference>
<protein>
    <submittedName>
        <fullName evidence="3">ABC transporter substrate binding protein</fullName>
    </submittedName>
</protein>
<evidence type="ECO:0000256" key="2">
    <source>
        <dbReference type="SAM" id="SignalP"/>
    </source>
</evidence>
<keyword evidence="4" id="KW-1185">Reference proteome</keyword>
<sequence>MSGVLYLDPFRRPMMNRRDFLLASCATAGLAAVPNFAFAAGKEINVYSGSDANIIDFWNNIVRPSFEKANSDLTIKVIDAGDNNGLRAIGDRALAALKSNNDPQADLFEAFNPRLPTGSIDAGLWVAFSEKNVPNFGRVNPMAIDLSQSLPYRGSQVLLAYDSTKLDPKDAPKTWEQLIAWIKANPGQFIYNRPDKGGSGGNFVRRAIHEANGRDPSKFTVSNYTAEAAEKALPPSWKILNDLAPSLYEKGAYTSGNSQSIQLLAQGVVTMVPVWSDQALQSIAQGVLPDTTRLVQLTDLALCGDFARMTIFSNGANKDAALKLANTLLSEEIQSAIITELGGFPGVSWDYISKDLREKYADVIPASIPTFPSGDWEMAVNDGWFRNVAPGLARG</sequence>
<keyword evidence="1" id="KW-0574">Periplasm</keyword>
<name>B9K1G0_ALLAM</name>
<proteinExistence type="predicted"/>
<dbReference type="PROSITE" id="PS51318">
    <property type="entry name" value="TAT"/>
    <property type="match status" value="1"/>
</dbReference>
<dbReference type="STRING" id="311402.Avi_5613"/>
<dbReference type="AlphaFoldDB" id="B9K1G0"/>
<organism evidence="3 4">
    <name type="scientific">Allorhizobium ampelinum (strain ATCC BAA-846 / DSM 112012 / S4)</name>
    <name type="common">Agrobacterium vitis (strain S4)</name>
    <dbReference type="NCBI Taxonomy" id="311402"/>
    <lineage>
        <taxon>Bacteria</taxon>
        <taxon>Pseudomonadati</taxon>
        <taxon>Pseudomonadota</taxon>
        <taxon>Alphaproteobacteria</taxon>
        <taxon>Hyphomicrobiales</taxon>
        <taxon>Rhizobiaceae</taxon>
        <taxon>Rhizobium/Agrobacterium group</taxon>
        <taxon>Allorhizobium</taxon>
        <taxon>Allorhizobium ampelinum</taxon>
    </lineage>
</organism>
<evidence type="ECO:0000313" key="4">
    <source>
        <dbReference type="Proteomes" id="UP000001596"/>
    </source>
</evidence>
<dbReference type="Pfam" id="PF13416">
    <property type="entry name" value="SBP_bac_8"/>
    <property type="match status" value="1"/>
</dbReference>
<accession>B9K1G0</accession>
<dbReference type="InterPro" id="IPR006311">
    <property type="entry name" value="TAT_signal"/>
</dbReference>
<dbReference type="HOGENOM" id="CLU_058811_0_0_5"/>
<feature type="signal peptide" evidence="2">
    <location>
        <begin position="1"/>
        <end position="39"/>
    </location>
</feature>
<dbReference type="PANTHER" id="PTHR42779:SF1">
    <property type="entry name" value="PROTEIN YNJB"/>
    <property type="match status" value="1"/>
</dbReference>
<dbReference type="Proteomes" id="UP000001596">
    <property type="component" value="Chromosome 2"/>
</dbReference>
<dbReference type="Gene3D" id="3.40.190.10">
    <property type="entry name" value="Periplasmic binding protein-like II"/>
    <property type="match status" value="2"/>
</dbReference>
<evidence type="ECO:0000313" key="3">
    <source>
        <dbReference type="EMBL" id="ACM38708.1"/>
    </source>
</evidence>
<dbReference type="EMBL" id="CP000634">
    <property type="protein sequence ID" value="ACM38708.1"/>
    <property type="molecule type" value="Genomic_DNA"/>
</dbReference>
<dbReference type="eggNOG" id="COG4134">
    <property type="taxonomic scope" value="Bacteria"/>
</dbReference>
<dbReference type="KEGG" id="avi:Avi_5613"/>
<feature type="chain" id="PRO_5002887735" evidence="2">
    <location>
        <begin position="40"/>
        <end position="395"/>
    </location>
</feature>
<evidence type="ECO:0000256" key="1">
    <source>
        <dbReference type="ARBA" id="ARBA00022764"/>
    </source>
</evidence>